<dbReference type="KEGG" id="bvv:BHK69_26170"/>
<keyword evidence="3" id="KW-1185">Reference proteome</keyword>
<name>A0A1D7U7W6_9HYPH</name>
<organism evidence="2 3">
    <name type="scientific">Bosea vaviloviae</name>
    <dbReference type="NCBI Taxonomy" id="1526658"/>
    <lineage>
        <taxon>Bacteria</taxon>
        <taxon>Pseudomonadati</taxon>
        <taxon>Pseudomonadota</taxon>
        <taxon>Alphaproteobacteria</taxon>
        <taxon>Hyphomicrobiales</taxon>
        <taxon>Boseaceae</taxon>
        <taxon>Bosea</taxon>
    </lineage>
</organism>
<evidence type="ECO:0000313" key="3">
    <source>
        <dbReference type="Proteomes" id="UP000094969"/>
    </source>
</evidence>
<dbReference type="EMBL" id="CP017147">
    <property type="protein sequence ID" value="AOO83463.1"/>
    <property type="molecule type" value="Genomic_DNA"/>
</dbReference>
<evidence type="ECO:0008006" key="4">
    <source>
        <dbReference type="Google" id="ProtNLM"/>
    </source>
</evidence>
<feature type="region of interest" description="Disordered" evidence="1">
    <location>
        <begin position="1"/>
        <end position="20"/>
    </location>
</feature>
<protein>
    <recommendedName>
        <fullName evidence="4">Phosphatidylinositol diacylglycerol-lyase</fullName>
    </recommendedName>
</protein>
<gene>
    <name evidence="2" type="ORF">BHK69_26170</name>
</gene>
<dbReference type="InterPro" id="IPR051057">
    <property type="entry name" value="PI-PLC_domain"/>
</dbReference>
<dbReference type="GO" id="GO:0006629">
    <property type="term" value="P:lipid metabolic process"/>
    <property type="evidence" value="ECO:0007669"/>
    <property type="project" value="InterPro"/>
</dbReference>
<evidence type="ECO:0000313" key="2">
    <source>
        <dbReference type="EMBL" id="AOO83463.1"/>
    </source>
</evidence>
<sequence>MPEQVLSASHPEAVGGVEPHDNMVSLTSPKILNVQYVNNSFQISAGQPGPDPDGQPLKINQNGYTWEITVVCGRHKTSPIAQAFIAECEGEDHMYNPSAGDRVPRELNFFFGLYVTIDIGAAATPDFDDRTPYTILLYTGQGSNSDGNNWWVGSPAIAYRGSGAPIIPVTTEAATIREMFNITHSNKNAFGLQPWFGTTYRIPDQPDWLSGLAPSILISDINLPGTHDSAAVGAGGFWDPWSCHERTIYQQLMSGIRLLDIRLSVFQDAGGFYFGTAHGKGPVRGDFDLFASVLGEIMRFLDEHPDEFVAAMLKIEDWGGFEKQKGLVYDALAAQIDDVPKLISSGLPTLKEVRGKIYFLNRLEETELDDERFGPTIPAPKLDPSGQHFDERPPTRLFPLYIQDQYQWVLPYPSHDAEKFRIWLAAMGHAESGELLVNFATAAQAAVFKVQTIGFILSYFGQQSGEKRPRSLGWSLFDFEDTAYLTSTYGPMTITQLMIASNFRYFEFPDEFSVSDNEG</sequence>
<reference evidence="2 3" key="1">
    <citation type="journal article" date="2015" name="Antonie Van Leeuwenhoek">
        <title>Bosea vaviloviae sp. nov., a new species of slow-growing rhizobia isolated from nodules of the relict species Vavilovia formosa (Stev.) Fed.</title>
        <authorList>
            <person name="Safronova V.I."/>
            <person name="Kuznetsova I.G."/>
            <person name="Sazanova A.L."/>
            <person name="Kimeklis A.K."/>
            <person name="Belimov A.A."/>
            <person name="Andronov E.E."/>
            <person name="Pinaev A.G."/>
            <person name="Chizhevskaya E.P."/>
            <person name="Pukhaev A.R."/>
            <person name="Popov K.P."/>
            <person name="Willems A."/>
            <person name="Tikhonovich I.A."/>
        </authorList>
    </citation>
    <scope>NUCLEOTIDE SEQUENCE [LARGE SCALE GENOMIC DNA]</scope>
    <source>
        <strain evidence="2 3">Vaf18</strain>
    </source>
</reference>
<accession>A0A1D7U7W6</accession>
<dbReference type="PANTHER" id="PTHR13593:SF113">
    <property type="entry name" value="SI:DKEY-266F7.9"/>
    <property type="match status" value="1"/>
</dbReference>
<dbReference type="PANTHER" id="PTHR13593">
    <property type="match status" value="1"/>
</dbReference>
<dbReference type="GO" id="GO:0008081">
    <property type="term" value="F:phosphoric diester hydrolase activity"/>
    <property type="evidence" value="ECO:0007669"/>
    <property type="project" value="InterPro"/>
</dbReference>
<dbReference type="Proteomes" id="UP000094969">
    <property type="component" value="Chromosome"/>
</dbReference>
<proteinExistence type="predicted"/>
<dbReference type="SUPFAM" id="SSF51695">
    <property type="entry name" value="PLC-like phosphodiesterases"/>
    <property type="match status" value="1"/>
</dbReference>
<evidence type="ECO:0000256" key="1">
    <source>
        <dbReference type="SAM" id="MobiDB-lite"/>
    </source>
</evidence>
<dbReference type="InterPro" id="IPR017946">
    <property type="entry name" value="PLC-like_Pdiesterase_TIM-brl"/>
</dbReference>
<dbReference type="STRING" id="1526658.BHK69_26170"/>
<dbReference type="Gene3D" id="3.20.20.190">
    <property type="entry name" value="Phosphatidylinositol (PI) phosphodiesterase"/>
    <property type="match status" value="1"/>
</dbReference>
<dbReference type="AlphaFoldDB" id="A0A1D7U7W6"/>